<dbReference type="InterPro" id="IPR000073">
    <property type="entry name" value="AB_hydrolase_1"/>
</dbReference>
<proteinExistence type="predicted"/>
<dbReference type="InterPro" id="IPR029058">
    <property type="entry name" value="AB_hydrolase_fold"/>
</dbReference>
<organism evidence="2 3">
    <name type="scientific">Intrasporangium chromatireducens Q5-1</name>
    <dbReference type="NCBI Taxonomy" id="584657"/>
    <lineage>
        <taxon>Bacteria</taxon>
        <taxon>Bacillati</taxon>
        <taxon>Actinomycetota</taxon>
        <taxon>Actinomycetes</taxon>
        <taxon>Micrococcales</taxon>
        <taxon>Intrasporangiaceae</taxon>
        <taxon>Intrasporangium</taxon>
    </lineage>
</organism>
<dbReference type="RefSeq" id="WP_051518609.1">
    <property type="nucleotide sequence ID" value="NZ_AWQS01000136.1"/>
</dbReference>
<name>W9GG45_9MICO</name>
<feature type="domain" description="AB hydrolase-1" evidence="1">
    <location>
        <begin position="3"/>
        <end position="216"/>
    </location>
</feature>
<dbReference type="GO" id="GO:0003824">
    <property type="term" value="F:catalytic activity"/>
    <property type="evidence" value="ECO:0007669"/>
    <property type="project" value="UniProtKB-ARBA"/>
</dbReference>
<keyword evidence="3" id="KW-1185">Reference proteome</keyword>
<accession>W9GG45</accession>
<gene>
    <name evidence="2" type="ORF">N864_06200</name>
</gene>
<dbReference type="AlphaFoldDB" id="W9GG45"/>
<reference evidence="3" key="1">
    <citation type="submission" date="2013-08" db="EMBL/GenBank/DDBJ databases">
        <title>Intrasporangium oryzae NRRL B-24470.</title>
        <authorList>
            <person name="Liu H."/>
            <person name="Wang G."/>
        </authorList>
    </citation>
    <scope>NUCLEOTIDE SEQUENCE [LARGE SCALE GENOMIC DNA]</scope>
    <source>
        <strain evidence="3">Q5-1</strain>
    </source>
</reference>
<dbReference type="Gene3D" id="3.40.50.1820">
    <property type="entry name" value="alpha/beta hydrolase"/>
    <property type="match status" value="1"/>
</dbReference>
<protein>
    <recommendedName>
        <fullName evidence="1">AB hydrolase-1 domain-containing protein</fullName>
    </recommendedName>
</protein>
<comment type="caution">
    <text evidence="2">The sequence shown here is derived from an EMBL/GenBank/DDBJ whole genome shotgun (WGS) entry which is preliminary data.</text>
</comment>
<sequence length="232" mass="25134">MIVPGLGLTHYLRRLVDELRRHGSVATVLDVLGAATRTRGTTPEIGAIASASARWVRERATEQAPGRRLVLVGHSTGAQAALRAALQIQRFRQDASVVLAGPTFAPEQRTLPSLMLRLPRAYRHDPPSELAPTELLRAGPRDLLSLVRSGQRDKPEVAVRDLRLPLTLTAGVHDALAPRQWLELLRANASVSPRCRVVELGGSHNNPWTHPAQLAALILTAGDGPSPPEPLR</sequence>
<evidence type="ECO:0000259" key="1">
    <source>
        <dbReference type="Pfam" id="PF12697"/>
    </source>
</evidence>
<dbReference type="EMBL" id="AWQS01000136">
    <property type="protein sequence ID" value="EWT05206.1"/>
    <property type="molecule type" value="Genomic_DNA"/>
</dbReference>
<evidence type="ECO:0000313" key="3">
    <source>
        <dbReference type="Proteomes" id="UP000019494"/>
    </source>
</evidence>
<evidence type="ECO:0000313" key="2">
    <source>
        <dbReference type="EMBL" id="EWT05206.1"/>
    </source>
</evidence>
<dbReference type="SUPFAM" id="SSF53474">
    <property type="entry name" value="alpha/beta-Hydrolases"/>
    <property type="match status" value="1"/>
</dbReference>
<dbReference type="Pfam" id="PF12697">
    <property type="entry name" value="Abhydrolase_6"/>
    <property type="match status" value="1"/>
</dbReference>
<dbReference type="Proteomes" id="UP000019494">
    <property type="component" value="Unassembled WGS sequence"/>
</dbReference>